<feature type="signal peptide" evidence="1">
    <location>
        <begin position="1"/>
        <end position="24"/>
    </location>
</feature>
<gene>
    <name evidence="2" type="ORF">H131_22912</name>
</gene>
<name>R7Z7L0_LYSSH</name>
<evidence type="ECO:0000256" key="1">
    <source>
        <dbReference type="SAM" id="SignalP"/>
    </source>
</evidence>
<organism evidence="2 3">
    <name type="scientific">Lysinibacillus sphaericus OT4b.31</name>
    <dbReference type="NCBI Taxonomy" id="1285586"/>
    <lineage>
        <taxon>Bacteria</taxon>
        <taxon>Bacillati</taxon>
        <taxon>Bacillota</taxon>
        <taxon>Bacilli</taxon>
        <taxon>Bacillales</taxon>
        <taxon>Bacillaceae</taxon>
        <taxon>Lysinibacillus</taxon>
    </lineage>
</organism>
<dbReference type="OrthoDB" id="2680581at2"/>
<dbReference type="HOGENOM" id="CLU_1376703_0_0_9"/>
<dbReference type="eggNOG" id="ENOG5030C77">
    <property type="taxonomic scope" value="Bacteria"/>
</dbReference>
<dbReference type="RefSeq" id="WP_010861470.1">
    <property type="nucleotide sequence ID" value="NZ_KB933439.1"/>
</dbReference>
<sequence>MKKFITSVAASTLLLGSVLPTAFAEETSVETSPQKPEYSYTFQDVNFTSDVELDELALQDLHSEVLRNSLGSVNIVPRTHDIGSNSTTVIKPEYRTFENTVEKIIVDGVVAIILSKLPFRITSNVLANFYIGKLTGWISGSIKKVYAGAWVSRSWSEYDKTYIYKATVVHYTDSTFSQPKDVAYHEVGRSTDPNLASW</sequence>
<dbReference type="Proteomes" id="UP000013911">
    <property type="component" value="Unassembled WGS sequence"/>
</dbReference>
<dbReference type="AlphaFoldDB" id="R7Z7L0"/>
<evidence type="ECO:0000313" key="2">
    <source>
        <dbReference type="EMBL" id="EON70160.1"/>
    </source>
</evidence>
<keyword evidence="1" id="KW-0732">Signal</keyword>
<protein>
    <submittedName>
        <fullName evidence="2">Uncharacterized protein</fullName>
    </submittedName>
</protein>
<dbReference type="EMBL" id="AQPX01000064">
    <property type="protein sequence ID" value="EON70160.1"/>
    <property type="molecule type" value="Genomic_DNA"/>
</dbReference>
<dbReference type="PATRIC" id="fig|1285586.5.peg.4776"/>
<proteinExistence type="predicted"/>
<reference evidence="2 3" key="1">
    <citation type="submission" date="2013-04" db="EMBL/GenBank/DDBJ databases">
        <title>Draft genome of the heavy metal tolerant bacterium Lysinibacillus sphaericus strain OT4b.31.</title>
        <authorList>
            <person name="Pena-Montenegro T.D."/>
            <person name="Dussan J."/>
        </authorList>
    </citation>
    <scope>NUCLEOTIDE SEQUENCE [LARGE SCALE GENOMIC DNA]</scope>
    <source>
        <strain evidence="2 3">OT4b.31</strain>
    </source>
</reference>
<feature type="chain" id="PRO_5004451232" evidence="1">
    <location>
        <begin position="25"/>
        <end position="198"/>
    </location>
</feature>
<accession>R7Z7L0</accession>
<comment type="caution">
    <text evidence="2">The sequence shown here is derived from an EMBL/GenBank/DDBJ whole genome shotgun (WGS) entry which is preliminary data.</text>
</comment>
<evidence type="ECO:0000313" key="3">
    <source>
        <dbReference type="Proteomes" id="UP000013911"/>
    </source>
</evidence>